<accession>A0A0R2A896</accession>
<evidence type="ECO:0000256" key="2">
    <source>
        <dbReference type="PROSITE-ProRule" id="PRU00335"/>
    </source>
</evidence>
<dbReference type="OrthoDB" id="9810250at2"/>
<evidence type="ECO:0000313" key="4">
    <source>
        <dbReference type="EMBL" id="KRM60315.1"/>
    </source>
</evidence>
<feature type="DNA-binding region" description="H-T-H motif" evidence="2">
    <location>
        <begin position="29"/>
        <end position="48"/>
    </location>
</feature>
<dbReference type="InterPro" id="IPR001647">
    <property type="entry name" value="HTH_TetR"/>
</dbReference>
<evidence type="ECO:0000259" key="3">
    <source>
        <dbReference type="PROSITE" id="PS50977"/>
    </source>
</evidence>
<name>A0A0R2A896_9LACO</name>
<proteinExistence type="predicted"/>
<evidence type="ECO:0000256" key="1">
    <source>
        <dbReference type="ARBA" id="ARBA00023125"/>
    </source>
</evidence>
<dbReference type="PROSITE" id="PS50977">
    <property type="entry name" value="HTH_TETR_2"/>
    <property type="match status" value="1"/>
</dbReference>
<evidence type="ECO:0000313" key="5">
    <source>
        <dbReference type="Proteomes" id="UP000051733"/>
    </source>
</evidence>
<reference evidence="4 5" key="1">
    <citation type="journal article" date="2015" name="Genome Announc.">
        <title>Expanding the biotechnology potential of lactobacilli through comparative genomics of 213 strains and associated genera.</title>
        <authorList>
            <person name="Sun Z."/>
            <person name="Harris H.M."/>
            <person name="McCann A."/>
            <person name="Guo C."/>
            <person name="Argimon S."/>
            <person name="Zhang W."/>
            <person name="Yang X."/>
            <person name="Jeffery I.B."/>
            <person name="Cooney J.C."/>
            <person name="Kagawa T.F."/>
            <person name="Liu W."/>
            <person name="Song Y."/>
            <person name="Salvetti E."/>
            <person name="Wrobel A."/>
            <person name="Rasinkangas P."/>
            <person name="Parkhill J."/>
            <person name="Rea M.C."/>
            <person name="O'Sullivan O."/>
            <person name="Ritari J."/>
            <person name="Douillard F.P."/>
            <person name="Paul Ross R."/>
            <person name="Yang R."/>
            <person name="Briner A.E."/>
            <person name="Felis G.E."/>
            <person name="de Vos W.M."/>
            <person name="Barrangou R."/>
            <person name="Klaenhammer T.R."/>
            <person name="Caufield P.W."/>
            <person name="Cui Y."/>
            <person name="Zhang H."/>
            <person name="O'Toole P.W."/>
        </authorList>
    </citation>
    <scope>NUCLEOTIDE SEQUENCE [LARGE SCALE GENOMIC DNA]</scope>
    <source>
        <strain evidence="4 5">DSM 20634</strain>
    </source>
</reference>
<dbReference type="AlphaFoldDB" id="A0A0R2A896"/>
<dbReference type="GO" id="GO:0003677">
    <property type="term" value="F:DNA binding"/>
    <property type="evidence" value="ECO:0007669"/>
    <property type="project" value="UniProtKB-UniRule"/>
</dbReference>
<dbReference type="EMBL" id="AYYY01000070">
    <property type="protein sequence ID" value="KRM60315.1"/>
    <property type="molecule type" value="Genomic_DNA"/>
</dbReference>
<dbReference type="Proteomes" id="UP000051733">
    <property type="component" value="Unassembled WGS sequence"/>
</dbReference>
<dbReference type="PATRIC" id="fig|1423813.3.peg.976"/>
<sequence length="185" mass="22045">MDQRYERTDREIKRTFVTSIQRSGYDALTVAQLARDSLVDRSTFYAHYAGVYELATAVMMDYITVIEDTLNQSLRESRSMTMDHYQFFSTHLMTYLITNTTVLQQLRLISLGTNSFDAQCRRLFRKFYQQVFHLNEDNFTVYLFVNMAMSDLDFILERQRVPQRQELKQSLRQIERLLESINNDN</sequence>
<gene>
    <name evidence="4" type="ORF">FC26_GL000952</name>
</gene>
<keyword evidence="1 2" id="KW-0238">DNA-binding</keyword>
<dbReference type="InterPro" id="IPR009057">
    <property type="entry name" value="Homeodomain-like_sf"/>
</dbReference>
<dbReference type="STRING" id="1423813.FC26_GL000952"/>
<keyword evidence="5" id="KW-1185">Reference proteome</keyword>
<comment type="caution">
    <text evidence="4">The sequence shown here is derived from an EMBL/GenBank/DDBJ whole genome shotgun (WGS) entry which is preliminary data.</text>
</comment>
<dbReference type="SUPFAM" id="SSF46689">
    <property type="entry name" value="Homeodomain-like"/>
    <property type="match status" value="1"/>
</dbReference>
<dbReference type="Gene3D" id="1.10.357.10">
    <property type="entry name" value="Tetracycline Repressor, domain 2"/>
    <property type="match status" value="1"/>
</dbReference>
<feature type="domain" description="HTH tetR-type" evidence="3">
    <location>
        <begin position="6"/>
        <end position="66"/>
    </location>
</feature>
<dbReference type="RefSeq" id="WP_057781281.1">
    <property type="nucleotide sequence ID" value="NZ_AYYY01000070.1"/>
</dbReference>
<protein>
    <recommendedName>
        <fullName evidence="3">HTH tetR-type domain-containing protein</fullName>
    </recommendedName>
</protein>
<organism evidence="4 5">
    <name type="scientific">Paucilactobacillus vaccinostercus DSM 20634</name>
    <dbReference type="NCBI Taxonomy" id="1423813"/>
    <lineage>
        <taxon>Bacteria</taxon>
        <taxon>Bacillati</taxon>
        <taxon>Bacillota</taxon>
        <taxon>Bacilli</taxon>
        <taxon>Lactobacillales</taxon>
        <taxon>Lactobacillaceae</taxon>
        <taxon>Paucilactobacillus</taxon>
    </lineage>
</organism>